<name>A0A9P0B3W2_BRAAE</name>
<evidence type="ECO:0000259" key="11">
    <source>
        <dbReference type="PROSITE" id="PS51915"/>
    </source>
</evidence>
<dbReference type="SUPFAM" id="SSF57667">
    <property type="entry name" value="beta-beta-alpha zinc fingers"/>
    <property type="match status" value="6"/>
</dbReference>
<dbReference type="SUPFAM" id="SSF57716">
    <property type="entry name" value="Glucocorticoid receptor-like (DNA-binding domain)"/>
    <property type="match status" value="1"/>
</dbReference>
<keyword evidence="3" id="KW-0677">Repeat</keyword>
<evidence type="ECO:0000259" key="10">
    <source>
        <dbReference type="PROSITE" id="PS50157"/>
    </source>
</evidence>
<feature type="compositionally biased region" description="Acidic residues" evidence="9">
    <location>
        <begin position="164"/>
        <end position="174"/>
    </location>
</feature>
<dbReference type="OrthoDB" id="7295497at2759"/>
<organism evidence="12 13">
    <name type="scientific">Brassicogethes aeneus</name>
    <name type="common">Rape pollen beetle</name>
    <name type="synonym">Meligethes aeneus</name>
    <dbReference type="NCBI Taxonomy" id="1431903"/>
    <lineage>
        <taxon>Eukaryota</taxon>
        <taxon>Metazoa</taxon>
        <taxon>Ecdysozoa</taxon>
        <taxon>Arthropoda</taxon>
        <taxon>Hexapoda</taxon>
        <taxon>Insecta</taxon>
        <taxon>Pterygota</taxon>
        <taxon>Neoptera</taxon>
        <taxon>Endopterygota</taxon>
        <taxon>Coleoptera</taxon>
        <taxon>Polyphaga</taxon>
        <taxon>Cucujiformia</taxon>
        <taxon>Nitidulidae</taxon>
        <taxon>Meligethinae</taxon>
        <taxon>Brassicogethes</taxon>
    </lineage>
</organism>
<feature type="domain" description="C2H2-type" evidence="10">
    <location>
        <begin position="430"/>
        <end position="457"/>
    </location>
</feature>
<feature type="domain" description="ZAD" evidence="11">
    <location>
        <begin position="14"/>
        <end position="88"/>
    </location>
</feature>
<dbReference type="PROSITE" id="PS51915">
    <property type="entry name" value="ZAD"/>
    <property type="match status" value="1"/>
</dbReference>
<gene>
    <name evidence="12" type="ORF">MELIAE_LOCUS7152</name>
</gene>
<dbReference type="FunFam" id="3.30.160.60:FF:002343">
    <property type="entry name" value="Zinc finger protein 33A"/>
    <property type="match status" value="1"/>
</dbReference>
<feature type="domain" description="C2H2-type" evidence="10">
    <location>
        <begin position="261"/>
        <end position="289"/>
    </location>
</feature>
<dbReference type="Pfam" id="PF07776">
    <property type="entry name" value="zf-AD"/>
    <property type="match status" value="1"/>
</dbReference>
<evidence type="ECO:0000256" key="3">
    <source>
        <dbReference type="ARBA" id="ARBA00022737"/>
    </source>
</evidence>
<evidence type="ECO:0000256" key="1">
    <source>
        <dbReference type="ARBA" id="ARBA00004123"/>
    </source>
</evidence>
<reference evidence="12" key="1">
    <citation type="submission" date="2021-12" db="EMBL/GenBank/DDBJ databases">
        <authorList>
            <person name="King R."/>
        </authorList>
    </citation>
    <scope>NUCLEOTIDE SEQUENCE</scope>
</reference>
<feature type="domain" description="C2H2-type" evidence="10">
    <location>
        <begin position="514"/>
        <end position="541"/>
    </location>
</feature>
<evidence type="ECO:0000313" key="13">
    <source>
        <dbReference type="Proteomes" id="UP001154078"/>
    </source>
</evidence>
<dbReference type="EMBL" id="OV121135">
    <property type="protein sequence ID" value="CAH0555901.1"/>
    <property type="molecule type" value="Genomic_DNA"/>
</dbReference>
<comment type="subcellular location">
    <subcellularLocation>
        <location evidence="1">Nucleus</location>
    </subcellularLocation>
</comment>
<evidence type="ECO:0000256" key="2">
    <source>
        <dbReference type="ARBA" id="ARBA00022723"/>
    </source>
</evidence>
<dbReference type="InterPro" id="IPR012934">
    <property type="entry name" value="Znf_AD"/>
</dbReference>
<evidence type="ECO:0000256" key="5">
    <source>
        <dbReference type="ARBA" id="ARBA00022833"/>
    </source>
</evidence>
<feature type="domain" description="C2H2-type" evidence="10">
    <location>
        <begin position="290"/>
        <end position="317"/>
    </location>
</feature>
<dbReference type="PROSITE" id="PS50157">
    <property type="entry name" value="ZINC_FINGER_C2H2_2"/>
    <property type="match status" value="9"/>
</dbReference>
<dbReference type="Gene3D" id="3.30.160.60">
    <property type="entry name" value="Classic Zinc Finger"/>
    <property type="match status" value="8"/>
</dbReference>
<feature type="domain" description="C2H2-type" evidence="10">
    <location>
        <begin position="458"/>
        <end position="485"/>
    </location>
</feature>
<dbReference type="SMART" id="SM00355">
    <property type="entry name" value="ZnF_C2H2"/>
    <property type="match status" value="10"/>
</dbReference>
<keyword evidence="13" id="KW-1185">Reference proteome</keyword>
<keyword evidence="6" id="KW-0539">Nucleus</keyword>
<evidence type="ECO:0000256" key="8">
    <source>
        <dbReference type="PROSITE-ProRule" id="PRU01263"/>
    </source>
</evidence>
<dbReference type="Proteomes" id="UP001154078">
    <property type="component" value="Chromosome 4"/>
</dbReference>
<sequence>MKDAKNIAIEDLPETCRLCLSSRSSSDIFKVKRKSVLFTELLESYTSIKVEENDGKPDKICKVCENKMYSAYYFFQTCKKSDEYLKKLHIKHKSKLEDTFDQNDELPLIDLIKIEKLDVKPELINEVNDNGCDNDENNIEDDIDDDKDELYVPDTLKEEKTEESIDENEEEEEFVEKKRPGRKKGSKNKIYPGGKEIKRRRHYSCKVCNEIFTDLESVKKHRIEFKHLRNKRHVCPTCSKTFECNYRLNEHIRTHTGERPNVCDTCNKRFNSKSDLKRHVVIIHLNIKKYKCQHCGKGFSRKFYLRDHERTHTGERLYSSCCAKEFTSYYSLYHHEKKHKYNKKYVKKVDPNKPVKEKAEDEGNYPCYICPKVLRTDYSLKRHISVKHDARNLTCDECGGAYASIRQLNEHIRGTHKDHPYTIAHNIKEFSCMICAKEFKYKSSLRDHMRVHTGDTKFKCAECDKICLNKRKLNEHTRIHTGEKPYTCSYCGKSFRTLTNMSEHQKTHTGERNHVCSKCGKSFFDARTLKKHSMTHGANQSDLENVAQPV</sequence>
<dbReference type="GO" id="GO:0008270">
    <property type="term" value="F:zinc ion binding"/>
    <property type="evidence" value="ECO:0007669"/>
    <property type="project" value="UniProtKB-UniRule"/>
</dbReference>
<evidence type="ECO:0000313" key="12">
    <source>
        <dbReference type="EMBL" id="CAH0555901.1"/>
    </source>
</evidence>
<dbReference type="FunFam" id="3.30.160.60:FF:000072">
    <property type="entry name" value="zinc finger protein 143 isoform X1"/>
    <property type="match status" value="1"/>
</dbReference>
<dbReference type="GO" id="GO:0005634">
    <property type="term" value="C:nucleus"/>
    <property type="evidence" value="ECO:0007669"/>
    <property type="project" value="UniProtKB-SubCell"/>
</dbReference>
<proteinExistence type="predicted"/>
<dbReference type="FunFam" id="3.30.160.60:FF:000446">
    <property type="entry name" value="Zinc finger protein"/>
    <property type="match status" value="1"/>
</dbReference>
<keyword evidence="4 7" id="KW-0863">Zinc-finger</keyword>
<evidence type="ECO:0000256" key="6">
    <source>
        <dbReference type="ARBA" id="ARBA00023242"/>
    </source>
</evidence>
<feature type="domain" description="C2H2-type" evidence="10">
    <location>
        <begin position="486"/>
        <end position="513"/>
    </location>
</feature>
<evidence type="ECO:0000256" key="4">
    <source>
        <dbReference type="ARBA" id="ARBA00022771"/>
    </source>
</evidence>
<dbReference type="PROSITE" id="PS00028">
    <property type="entry name" value="ZINC_FINGER_C2H2_1"/>
    <property type="match status" value="10"/>
</dbReference>
<dbReference type="InterPro" id="IPR036236">
    <property type="entry name" value="Znf_C2H2_sf"/>
</dbReference>
<dbReference type="Pfam" id="PF00096">
    <property type="entry name" value="zf-C2H2"/>
    <property type="match status" value="6"/>
</dbReference>
<feature type="domain" description="C2H2-type" evidence="10">
    <location>
        <begin position="393"/>
        <end position="421"/>
    </location>
</feature>
<feature type="domain" description="C2H2-type" evidence="10">
    <location>
        <begin position="233"/>
        <end position="260"/>
    </location>
</feature>
<feature type="region of interest" description="Disordered" evidence="9">
    <location>
        <begin position="155"/>
        <end position="192"/>
    </location>
</feature>
<feature type="binding site" evidence="8">
    <location>
        <position position="16"/>
    </location>
    <ligand>
        <name>Zn(2+)</name>
        <dbReference type="ChEBI" id="CHEBI:29105"/>
    </ligand>
</feature>
<dbReference type="Gene3D" id="3.40.1800.20">
    <property type="match status" value="1"/>
</dbReference>
<keyword evidence="2 8" id="KW-0479">Metal-binding</keyword>
<dbReference type="GO" id="GO:0000981">
    <property type="term" value="F:DNA-binding transcription factor activity, RNA polymerase II-specific"/>
    <property type="evidence" value="ECO:0007669"/>
    <property type="project" value="TreeGrafter"/>
</dbReference>
<protein>
    <submittedName>
        <fullName evidence="12">Uncharacterized protein</fullName>
    </submittedName>
</protein>
<dbReference type="FunFam" id="3.30.160.60:FF:001182">
    <property type="entry name" value="Zinc finger, C2H2 type"/>
    <property type="match status" value="1"/>
</dbReference>
<feature type="binding site" evidence="8">
    <location>
        <position position="64"/>
    </location>
    <ligand>
        <name>Zn(2+)</name>
        <dbReference type="ChEBI" id="CHEBI:29105"/>
    </ligand>
</feature>
<feature type="binding site" evidence="8">
    <location>
        <position position="19"/>
    </location>
    <ligand>
        <name>Zn(2+)</name>
        <dbReference type="ChEBI" id="CHEBI:29105"/>
    </ligand>
</feature>
<dbReference type="Pfam" id="PF13912">
    <property type="entry name" value="zf-C2H2_6"/>
    <property type="match status" value="1"/>
</dbReference>
<feature type="binding site" evidence="8">
    <location>
        <position position="61"/>
    </location>
    <ligand>
        <name>Zn(2+)</name>
        <dbReference type="ChEBI" id="CHEBI:29105"/>
    </ligand>
</feature>
<dbReference type="SMART" id="SM00868">
    <property type="entry name" value="zf-AD"/>
    <property type="match status" value="1"/>
</dbReference>
<keyword evidence="5 8" id="KW-0862">Zinc</keyword>
<dbReference type="InterPro" id="IPR013087">
    <property type="entry name" value="Znf_C2H2_type"/>
</dbReference>
<dbReference type="FunFam" id="3.30.160.60:FF:001483">
    <property type="entry name" value="Zinc finger protein 1005"/>
    <property type="match status" value="1"/>
</dbReference>
<dbReference type="PANTHER" id="PTHR24394">
    <property type="entry name" value="ZINC FINGER PROTEIN"/>
    <property type="match status" value="1"/>
</dbReference>
<accession>A0A9P0B3W2</accession>
<evidence type="ECO:0000256" key="7">
    <source>
        <dbReference type="PROSITE-ProRule" id="PRU00042"/>
    </source>
</evidence>
<dbReference type="AlphaFoldDB" id="A0A9P0B3W2"/>
<dbReference type="PANTHER" id="PTHR24394:SF29">
    <property type="entry name" value="MYONEURIN"/>
    <property type="match status" value="1"/>
</dbReference>
<feature type="domain" description="C2H2-type" evidence="10">
    <location>
        <begin position="203"/>
        <end position="232"/>
    </location>
</feature>
<evidence type="ECO:0000256" key="9">
    <source>
        <dbReference type="SAM" id="MobiDB-lite"/>
    </source>
</evidence>
<dbReference type="FunFam" id="3.30.160.60:FF:000145">
    <property type="entry name" value="Zinc finger protein 574"/>
    <property type="match status" value="1"/>
</dbReference>